<dbReference type="Proteomes" id="UP000838878">
    <property type="component" value="Chromosome 9"/>
</dbReference>
<evidence type="ECO:0000313" key="3">
    <source>
        <dbReference type="EMBL" id="CAH0731240.1"/>
    </source>
</evidence>
<reference evidence="3" key="1">
    <citation type="submission" date="2021-12" db="EMBL/GenBank/DDBJ databases">
        <authorList>
            <person name="Martin H S."/>
        </authorList>
    </citation>
    <scope>NUCLEOTIDE SEQUENCE</scope>
</reference>
<feature type="compositionally biased region" description="Pro residues" evidence="2">
    <location>
        <begin position="317"/>
        <end position="337"/>
    </location>
</feature>
<feature type="compositionally biased region" description="Pro residues" evidence="2">
    <location>
        <begin position="109"/>
        <end position="122"/>
    </location>
</feature>
<organism evidence="3 4">
    <name type="scientific">Brenthis ino</name>
    <name type="common">lesser marbled fritillary</name>
    <dbReference type="NCBI Taxonomy" id="405034"/>
    <lineage>
        <taxon>Eukaryota</taxon>
        <taxon>Metazoa</taxon>
        <taxon>Ecdysozoa</taxon>
        <taxon>Arthropoda</taxon>
        <taxon>Hexapoda</taxon>
        <taxon>Insecta</taxon>
        <taxon>Pterygota</taxon>
        <taxon>Neoptera</taxon>
        <taxon>Endopterygota</taxon>
        <taxon>Lepidoptera</taxon>
        <taxon>Glossata</taxon>
        <taxon>Ditrysia</taxon>
        <taxon>Papilionoidea</taxon>
        <taxon>Nymphalidae</taxon>
        <taxon>Heliconiinae</taxon>
        <taxon>Argynnini</taxon>
        <taxon>Brenthis</taxon>
    </lineage>
</organism>
<evidence type="ECO:0000256" key="2">
    <source>
        <dbReference type="SAM" id="MobiDB-lite"/>
    </source>
</evidence>
<feature type="compositionally biased region" description="Basic and acidic residues" evidence="2">
    <location>
        <begin position="1098"/>
        <end position="1113"/>
    </location>
</feature>
<dbReference type="OrthoDB" id="8197069at2759"/>
<feature type="region of interest" description="Disordered" evidence="2">
    <location>
        <begin position="16"/>
        <end position="157"/>
    </location>
</feature>
<gene>
    <name evidence="3" type="ORF">BINO364_LOCUS16136</name>
</gene>
<feature type="non-terminal residue" evidence="3">
    <location>
        <position position="1113"/>
    </location>
</feature>
<keyword evidence="4" id="KW-1185">Reference proteome</keyword>
<feature type="coiled-coil region" evidence="1">
    <location>
        <begin position="794"/>
        <end position="828"/>
    </location>
</feature>
<protein>
    <submittedName>
        <fullName evidence="3">Uncharacterized protein</fullName>
    </submittedName>
</protein>
<dbReference type="AlphaFoldDB" id="A0A8J9VPZ5"/>
<keyword evidence="1" id="KW-0175">Coiled coil</keyword>
<feature type="compositionally biased region" description="Low complexity" evidence="2">
    <location>
        <begin position="145"/>
        <end position="154"/>
    </location>
</feature>
<feature type="region of interest" description="Disordered" evidence="2">
    <location>
        <begin position="311"/>
        <end position="337"/>
    </location>
</feature>
<sequence length="1113" mass="120054">MPLALILLITAVSAEESPPGLVSKDTEQDLVAEATQSGAQAQKREAGLSNSYGEPLPPDAYGPPSNIPSAPELPVPVYGVPEAPGFLDTPPGAYGPPSPVIFPNQNYEGPPPPIGKPKPVYGPPKFHFPSKPKQTYGPPKPIYGPPKKNYGPPKQSLPKPTYGVPFKISKIPPKPVYGVPKPVYGAPKPVYGPPKATYGPPQVNIQNIQLPEIPISFPQNFGSFGNIGTGFSTISTGSNFGTLETSVGTSIGTNLDLGLNLPAPIYGTPISSLPVNLKPNFPVPSDTYGPPGLPLGPIGPNDQVVVQDVGSIGHYGPPQPDPNPRPPHPGIPAPPTPPHVLYDGWKPIPGISKPLIENIDNVHTIQSIQNIGNNGHIETLDQYGPPPPIVQEVSINLDGHSLPNFNQQQQFSGAQITTGYSSVHQDALADIDLSAIVGGESNHIDQSKTVFEAHYTENNNPQNNLAFIANIPDKPIDSYGAPPLESLSNGPYPPSIRQQGAKGLSPPSPIYGLPIPSNQYGGPKLPTNLPIPYGSVSGGGYSIHNGGHTPRHPIKFRESVPEGLIQQIGQISHHKDFHGLDHIKQGPAYLPPPIREVKDMNQHSSQHGNQGFDSLSLSIEPTNLYSLPHSGQPINFQLGQNQPSNLYGSPIDSYSSPLLTVGDHTASGSSSNAVAATLDGTILANLSNLEVAAILKHCPYHEAILKAARSGEKIPSELASSYVASLSSLGSAFHKNRQEFTSQNDFNTKDQSIASQTLVQTILPNQLEGEKSVKSSAQKGKSLNTKDLYKSNSLQLVSDQIYETSEKIKNLSEEAKQLQQKIVTANQHLNKNGQTFFQSEIPLKGNQATYSLQIQSANDGKENPSIPHEQLLSEGLLQSILQAIEQPANLGKTSEIYQSNGQSQIKNSDVYQSNGQNQIKNSDVYQSNGQNQIKNSDVYLSNGQNQLKNNDIYQLNGQNQIKNSNTYQSNVQNQFKSSEYQTSNQNLNYQSFYTDGLVLPAGYEPIDRSKNDQTVQSSNDFKQVSKKAINHKHSFHSDCDLRADNSVTHTIVVPPPNVDKIQAVDEVEDNDVAIYFGQNKDKDETVTEISVATSISEDTDHKTPEFGDKIKKT</sequence>
<name>A0A8J9VPZ5_9NEOP</name>
<feature type="region of interest" description="Disordered" evidence="2">
    <location>
        <begin position="1093"/>
        <end position="1113"/>
    </location>
</feature>
<evidence type="ECO:0000313" key="4">
    <source>
        <dbReference type="Proteomes" id="UP000838878"/>
    </source>
</evidence>
<evidence type="ECO:0000256" key="1">
    <source>
        <dbReference type="SAM" id="Coils"/>
    </source>
</evidence>
<dbReference type="EMBL" id="OV170229">
    <property type="protein sequence ID" value="CAH0731240.1"/>
    <property type="molecule type" value="Genomic_DNA"/>
</dbReference>
<accession>A0A8J9VPZ5</accession>
<proteinExistence type="predicted"/>